<evidence type="ECO:0000313" key="1">
    <source>
        <dbReference type="EMBL" id="ECC3914708.1"/>
    </source>
</evidence>
<name>A0A5Y1Y6V3_SALDZ</name>
<protein>
    <submittedName>
        <fullName evidence="1">Uncharacterized protein</fullName>
    </submittedName>
</protein>
<proteinExistence type="predicted"/>
<organism evidence="1">
    <name type="scientific">Salmonella diarizonae</name>
    <dbReference type="NCBI Taxonomy" id="59204"/>
    <lineage>
        <taxon>Bacteria</taxon>
        <taxon>Pseudomonadati</taxon>
        <taxon>Pseudomonadota</taxon>
        <taxon>Gammaproteobacteria</taxon>
        <taxon>Enterobacterales</taxon>
        <taxon>Enterobacteriaceae</taxon>
        <taxon>Salmonella</taxon>
    </lineage>
</organism>
<sequence>MWIFSIDNIHHGKAQGLNECVNPGLFVSTRTGRPVFIFRHASTGRAYIRLPATSLYGGPVAGETGTAFFRSAGAKTVNIHGNDRITE</sequence>
<dbReference type="AlphaFoldDB" id="A0A5Y1Y6V3"/>
<dbReference type="EMBL" id="AAIBIC010000013">
    <property type="protein sequence ID" value="ECC3914708.1"/>
    <property type="molecule type" value="Genomic_DNA"/>
</dbReference>
<comment type="caution">
    <text evidence="1">The sequence shown here is derived from an EMBL/GenBank/DDBJ whole genome shotgun (WGS) entry which is preliminary data.</text>
</comment>
<dbReference type="Proteomes" id="UP000839735">
    <property type="component" value="Unassembled WGS sequence"/>
</dbReference>
<gene>
    <name evidence="1" type="ORF">CTQ69_11930</name>
</gene>
<reference evidence="1" key="1">
    <citation type="submission" date="2018-08" db="EMBL/GenBank/DDBJ databases">
        <authorList>
            <person name="Ashton P.M."/>
            <person name="Dallman T."/>
            <person name="Nair S."/>
            <person name="De Pinna E."/>
            <person name="Peters T."/>
            <person name="Grant K."/>
        </authorList>
    </citation>
    <scope>NUCLEOTIDE SEQUENCE [LARGE SCALE GENOMIC DNA]</scope>
    <source>
        <strain evidence="1">294779</strain>
    </source>
</reference>
<accession>A0A5Y1Y6V3</accession>